<dbReference type="Proteomes" id="UP000319263">
    <property type="component" value="Chromosome"/>
</dbReference>
<reference evidence="2 3" key="1">
    <citation type="submission" date="2019-07" db="EMBL/GenBank/DDBJ databases">
        <title>Microlunatus dokdonensis sp. nov. isolated from the rhizospheric soil of the wild plant Elymus tsukushiensis.</title>
        <authorList>
            <person name="Ghim S.-Y."/>
            <person name="Hwang Y.-J."/>
            <person name="Son J.-S."/>
            <person name="Shin J.-H."/>
        </authorList>
    </citation>
    <scope>NUCLEOTIDE SEQUENCE [LARGE SCALE GENOMIC DNA]</scope>
    <source>
        <strain evidence="2 3">KUDC0627</strain>
    </source>
</reference>
<dbReference type="GO" id="GO:0016747">
    <property type="term" value="F:acyltransferase activity, transferring groups other than amino-acyl groups"/>
    <property type="evidence" value="ECO:0007669"/>
    <property type="project" value="InterPro"/>
</dbReference>
<dbReference type="InterPro" id="IPR000182">
    <property type="entry name" value="GNAT_dom"/>
</dbReference>
<accession>A0A516PTP0</accession>
<evidence type="ECO:0000313" key="3">
    <source>
        <dbReference type="Proteomes" id="UP000319263"/>
    </source>
</evidence>
<dbReference type="AlphaFoldDB" id="A0A516PTP0"/>
<proteinExistence type="predicted"/>
<dbReference type="Gene3D" id="3.40.630.30">
    <property type="match status" value="1"/>
</dbReference>
<name>A0A516PTP0_9ACTN</name>
<evidence type="ECO:0000313" key="2">
    <source>
        <dbReference type="EMBL" id="QDP94548.1"/>
    </source>
</evidence>
<keyword evidence="3" id="KW-1185">Reference proteome</keyword>
<dbReference type="Pfam" id="PF13302">
    <property type="entry name" value="Acetyltransf_3"/>
    <property type="match status" value="1"/>
</dbReference>
<feature type="domain" description="N-acetyltransferase" evidence="1">
    <location>
        <begin position="145"/>
        <end position="227"/>
    </location>
</feature>
<dbReference type="InterPro" id="IPR016181">
    <property type="entry name" value="Acyl_CoA_acyltransferase"/>
</dbReference>
<protein>
    <submittedName>
        <fullName evidence="2">GNAT family N-acetyltransferase</fullName>
    </submittedName>
</protein>
<dbReference type="OrthoDB" id="9799092at2"/>
<dbReference type="RefSeq" id="WP_143984537.1">
    <property type="nucleotide sequence ID" value="NZ_CP041692.1"/>
</dbReference>
<gene>
    <name evidence="2" type="ORF">FOE78_00210</name>
</gene>
<keyword evidence="2" id="KW-0808">Transferase</keyword>
<sequence>MTAHSNLDLLQAEIEVIWGPERRAPEAPPSVVIGDAAAVGDGAGDHGTGGMIIEVRSDLDRALLPELRSIAEDHQPSLAVGLVQGQLRRWFGPLEITVGPGYDCSAPAAQATPEIGRLIRSDRPHAATALRRPPTWDDEEWPKLLSGGFGPWAMVVDGDRMLSLCHCARLAPAGVEAGTWTAEDVRGRGLAAVATAAWADACRSLPGHVFYSTDRANVASQRVAARLNLPLIGQLWKFRTADEDDGPLGERLSVIARVEYRL</sequence>
<dbReference type="SUPFAM" id="SSF55729">
    <property type="entry name" value="Acyl-CoA N-acyltransferases (Nat)"/>
    <property type="match status" value="1"/>
</dbReference>
<dbReference type="EMBL" id="CP041692">
    <property type="protein sequence ID" value="QDP94548.1"/>
    <property type="molecule type" value="Genomic_DNA"/>
</dbReference>
<evidence type="ECO:0000259" key="1">
    <source>
        <dbReference type="Pfam" id="PF13302"/>
    </source>
</evidence>
<dbReference type="KEGG" id="mik:FOE78_00210"/>
<organism evidence="2 3">
    <name type="scientific">Microlunatus elymi</name>
    <dbReference type="NCBI Taxonomy" id="2596828"/>
    <lineage>
        <taxon>Bacteria</taxon>
        <taxon>Bacillati</taxon>
        <taxon>Actinomycetota</taxon>
        <taxon>Actinomycetes</taxon>
        <taxon>Propionibacteriales</taxon>
        <taxon>Propionibacteriaceae</taxon>
        <taxon>Microlunatus</taxon>
    </lineage>
</organism>